<dbReference type="SUPFAM" id="SSF46955">
    <property type="entry name" value="Putative DNA-binding domain"/>
    <property type="match status" value="1"/>
</dbReference>
<proteinExistence type="predicted"/>
<sequence>MNDGTLYSIGELARLTGLTVKTIRFRSDTGVVPPTDRTPAGYRLYDQEALARLGLVRTLRLRGAMPHSCEPRIAAAPLVLKLPQRGCPQQA</sequence>
<protein>
    <submittedName>
        <fullName evidence="3">MerR family transcriptional regulator</fullName>
    </submittedName>
</protein>
<gene>
    <name evidence="3" type="ORF">ACFP1Z_27760</name>
</gene>
<dbReference type="Pfam" id="PF13411">
    <property type="entry name" value="MerR_1"/>
    <property type="match status" value="1"/>
</dbReference>
<accession>A0ABW0Z838</accession>
<dbReference type="InterPro" id="IPR000551">
    <property type="entry name" value="MerR-type_HTH_dom"/>
</dbReference>
<evidence type="ECO:0000259" key="2">
    <source>
        <dbReference type="PROSITE" id="PS50937"/>
    </source>
</evidence>
<organism evidence="3 4">
    <name type="scientific">Streptomyces gamaensis</name>
    <dbReference type="NCBI Taxonomy" id="1763542"/>
    <lineage>
        <taxon>Bacteria</taxon>
        <taxon>Bacillati</taxon>
        <taxon>Actinomycetota</taxon>
        <taxon>Actinomycetes</taxon>
        <taxon>Kitasatosporales</taxon>
        <taxon>Streptomycetaceae</taxon>
        <taxon>Streptomyces</taxon>
    </lineage>
</organism>
<dbReference type="Gene3D" id="1.10.1660.10">
    <property type="match status" value="1"/>
</dbReference>
<evidence type="ECO:0000313" key="3">
    <source>
        <dbReference type="EMBL" id="MFC5723968.1"/>
    </source>
</evidence>
<dbReference type="InterPro" id="IPR047057">
    <property type="entry name" value="MerR_fam"/>
</dbReference>
<name>A0ABW0Z838_9ACTN</name>
<evidence type="ECO:0000256" key="1">
    <source>
        <dbReference type="ARBA" id="ARBA00023125"/>
    </source>
</evidence>
<dbReference type="PROSITE" id="PS50937">
    <property type="entry name" value="HTH_MERR_2"/>
    <property type="match status" value="1"/>
</dbReference>
<dbReference type="SMART" id="SM00422">
    <property type="entry name" value="HTH_MERR"/>
    <property type="match status" value="1"/>
</dbReference>
<dbReference type="Proteomes" id="UP001596083">
    <property type="component" value="Unassembled WGS sequence"/>
</dbReference>
<dbReference type="EMBL" id="JBHSPB010000022">
    <property type="protein sequence ID" value="MFC5723968.1"/>
    <property type="molecule type" value="Genomic_DNA"/>
</dbReference>
<reference evidence="4" key="1">
    <citation type="journal article" date="2019" name="Int. J. Syst. Evol. Microbiol.">
        <title>The Global Catalogue of Microorganisms (GCM) 10K type strain sequencing project: providing services to taxonomists for standard genome sequencing and annotation.</title>
        <authorList>
            <consortium name="The Broad Institute Genomics Platform"/>
            <consortium name="The Broad Institute Genome Sequencing Center for Infectious Disease"/>
            <person name="Wu L."/>
            <person name="Ma J."/>
        </authorList>
    </citation>
    <scope>NUCLEOTIDE SEQUENCE [LARGE SCALE GENOMIC DNA]</scope>
    <source>
        <strain evidence="4">CGMCC 4.7304</strain>
    </source>
</reference>
<dbReference type="PANTHER" id="PTHR30204">
    <property type="entry name" value="REDOX-CYCLING DRUG-SENSING TRANSCRIPTIONAL ACTIVATOR SOXR"/>
    <property type="match status" value="1"/>
</dbReference>
<evidence type="ECO:0000313" key="4">
    <source>
        <dbReference type="Proteomes" id="UP001596083"/>
    </source>
</evidence>
<keyword evidence="1" id="KW-0238">DNA-binding</keyword>
<dbReference type="InterPro" id="IPR009061">
    <property type="entry name" value="DNA-bd_dom_put_sf"/>
</dbReference>
<dbReference type="PANTHER" id="PTHR30204:SF93">
    <property type="entry name" value="HTH MERR-TYPE DOMAIN-CONTAINING PROTEIN"/>
    <property type="match status" value="1"/>
</dbReference>
<feature type="domain" description="HTH merR-type" evidence="2">
    <location>
        <begin position="6"/>
        <end position="60"/>
    </location>
</feature>
<keyword evidence="4" id="KW-1185">Reference proteome</keyword>
<comment type="caution">
    <text evidence="3">The sequence shown here is derived from an EMBL/GenBank/DDBJ whole genome shotgun (WGS) entry which is preliminary data.</text>
</comment>
<dbReference type="PRINTS" id="PR00040">
    <property type="entry name" value="HTHMERR"/>
</dbReference>